<keyword evidence="1" id="KW-0472">Membrane</keyword>
<dbReference type="RefSeq" id="WP_344911156.1">
    <property type="nucleotide sequence ID" value="NZ_BAABDL010000055.1"/>
</dbReference>
<keyword evidence="1" id="KW-0812">Transmembrane</keyword>
<feature type="transmembrane region" description="Helical" evidence="1">
    <location>
        <begin position="35"/>
        <end position="54"/>
    </location>
</feature>
<evidence type="ECO:0000313" key="2">
    <source>
        <dbReference type="EMBL" id="GAA4066367.1"/>
    </source>
</evidence>
<protein>
    <submittedName>
        <fullName evidence="2">Uncharacterized protein</fullName>
    </submittedName>
</protein>
<evidence type="ECO:0000313" key="3">
    <source>
        <dbReference type="Proteomes" id="UP001501734"/>
    </source>
</evidence>
<keyword evidence="1" id="KW-1133">Transmembrane helix</keyword>
<reference evidence="3" key="1">
    <citation type="journal article" date="2019" name="Int. J. Syst. Evol. Microbiol.">
        <title>The Global Catalogue of Microorganisms (GCM) 10K type strain sequencing project: providing services to taxonomists for standard genome sequencing and annotation.</title>
        <authorList>
            <consortium name="The Broad Institute Genomics Platform"/>
            <consortium name="The Broad Institute Genome Sequencing Center for Infectious Disease"/>
            <person name="Wu L."/>
            <person name="Ma J."/>
        </authorList>
    </citation>
    <scope>NUCLEOTIDE SEQUENCE [LARGE SCALE GENOMIC DNA]</scope>
    <source>
        <strain evidence="3">JCM 17250</strain>
    </source>
</reference>
<name>A0ABP7VFW9_9BACI</name>
<gene>
    <name evidence="2" type="ORF">GCM10022410_10980</name>
</gene>
<keyword evidence="3" id="KW-1185">Reference proteome</keyword>
<feature type="transmembrane region" description="Helical" evidence="1">
    <location>
        <begin position="7"/>
        <end position="23"/>
    </location>
</feature>
<evidence type="ECO:0000256" key="1">
    <source>
        <dbReference type="SAM" id="Phobius"/>
    </source>
</evidence>
<sequence length="70" mass="8383">MKKQHLRFFIRYGIFLFIINYGSKTLVEQGILSKGITYILILFPIYLAGSLFIMKKTYFNKNEIDQRKEE</sequence>
<proteinExistence type="predicted"/>
<organism evidence="2 3">
    <name type="scientific">Amphibacillus indicireducens</name>
    <dbReference type="NCBI Taxonomy" id="1076330"/>
    <lineage>
        <taxon>Bacteria</taxon>
        <taxon>Bacillati</taxon>
        <taxon>Bacillota</taxon>
        <taxon>Bacilli</taxon>
        <taxon>Bacillales</taxon>
        <taxon>Bacillaceae</taxon>
        <taxon>Amphibacillus</taxon>
    </lineage>
</organism>
<dbReference type="Proteomes" id="UP001501734">
    <property type="component" value="Unassembled WGS sequence"/>
</dbReference>
<accession>A0ABP7VFW9</accession>
<dbReference type="EMBL" id="BAABDL010000055">
    <property type="protein sequence ID" value="GAA4066367.1"/>
    <property type="molecule type" value="Genomic_DNA"/>
</dbReference>
<comment type="caution">
    <text evidence="2">The sequence shown here is derived from an EMBL/GenBank/DDBJ whole genome shotgun (WGS) entry which is preliminary data.</text>
</comment>